<feature type="domain" description="EF-hand" evidence="5">
    <location>
        <begin position="530"/>
        <end position="565"/>
    </location>
</feature>
<reference evidence="6" key="1">
    <citation type="submission" date="2021-01" db="EMBL/GenBank/DDBJ databases">
        <authorList>
            <person name="Corre E."/>
            <person name="Pelletier E."/>
            <person name="Niang G."/>
            <person name="Scheremetjew M."/>
            <person name="Finn R."/>
            <person name="Kale V."/>
            <person name="Holt S."/>
            <person name="Cochrane G."/>
            <person name="Meng A."/>
            <person name="Brown T."/>
            <person name="Cohen L."/>
        </authorList>
    </citation>
    <scope>NUCLEOTIDE SEQUENCE</scope>
    <source>
        <strain evidence="6">CCMP3105</strain>
    </source>
</reference>
<gene>
    <name evidence="6" type="ORF">AMON00008_LOCUS15293</name>
</gene>
<dbReference type="GO" id="GO:0005509">
    <property type="term" value="F:calcium ion binding"/>
    <property type="evidence" value="ECO:0007669"/>
    <property type="project" value="InterPro"/>
</dbReference>
<evidence type="ECO:0000259" key="5">
    <source>
        <dbReference type="PROSITE" id="PS50222"/>
    </source>
</evidence>
<evidence type="ECO:0000313" key="6">
    <source>
        <dbReference type="EMBL" id="CAE4575673.1"/>
    </source>
</evidence>
<dbReference type="PANTHER" id="PTHR34524:SF6">
    <property type="entry name" value="CALCYPHOSINE LIKE"/>
    <property type="match status" value="1"/>
</dbReference>
<proteinExistence type="predicted"/>
<dbReference type="PROSITE" id="PS50222">
    <property type="entry name" value="EF_HAND_2"/>
    <property type="match status" value="2"/>
</dbReference>
<dbReference type="AlphaFoldDB" id="A0A7S4VC45"/>
<feature type="region of interest" description="Disordered" evidence="4">
    <location>
        <begin position="754"/>
        <end position="783"/>
    </location>
</feature>
<keyword evidence="2" id="KW-0677">Repeat</keyword>
<dbReference type="EMBL" id="HBNR01022894">
    <property type="protein sequence ID" value="CAE4575673.1"/>
    <property type="molecule type" value="Transcribed_RNA"/>
</dbReference>
<dbReference type="PANTHER" id="PTHR34524">
    <property type="entry name" value="CALCYPHOSIN"/>
    <property type="match status" value="1"/>
</dbReference>
<keyword evidence="3" id="KW-0106">Calcium</keyword>
<sequence length="783" mass="87914">MTCGGRGASKGRLPPGWARLSACAGSRRTSRPRCMVEVERDRQIVLRALAKRGDGSALRGWRQELDPDGSLDTRFLDFCKAAARLKIAVDALKLFGEESPDALTLQKLAPVQGALVNKFRKWMADKFGGPGEMFMVFEPPDSDGKLTREVFMEKCKEHGFESSESDLAEVFNLLDASCMGSIAMEDVSFLDMDEKRRAGAIEKARVRRKFAHEHQMTEVYRENRRFNLSIAHRLAPRGWHAHAFEELQEVLIERRCKWKRIHDVRCREAGEIFARHLRSAYGNGVRAWRRGLDPRCNFVLRKVDLGRYCRTVNLEVDLAGLWKSLDRSNNGELFMEDVASKSSAALASFRYFVRKSHPACGLVWDQVLVESRSPSSWKSNSSLPYGPFLRALKTLGWPGIAQGVGVDLCQALDLYGCGIVCKTDLHWLDKWEAPDWLCTEADPEAFEDFSRVMKQAFGAPLRQWRQLDEDNSNEVSWAEFTECCDQIGWNGNRGGVWRHLDKGLNGYISLKEFDALSSEVMLSFKDFVDRNFGSVEYAFKSMDTDGSGSLTLSELKRACKRLKWKGDVRTLLRCLDLETGDGRTTLSWRELDFLDTWPMTEEGNEAADEPGDKMPPLGGAVGQAASLKRLSTDGGLMSPPISPQVSSQRSSGKLQRSASEPFRVSSGSNLSLPALKRRDEYRPGDHDPSWRKSKTSVKADILAAFRKQNDHLRGKTDQLRAEHKELEKQAQRWQRGPPGQRLNPAALMIPEDAEEDAEGMGETMLPEEVGARPPGSPSPSVAV</sequence>
<evidence type="ECO:0000256" key="2">
    <source>
        <dbReference type="ARBA" id="ARBA00022737"/>
    </source>
</evidence>
<name>A0A7S4VC45_9DINO</name>
<feature type="region of interest" description="Disordered" evidence="4">
    <location>
        <begin position="631"/>
        <end position="694"/>
    </location>
</feature>
<dbReference type="InterPro" id="IPR011992">
    <property type="entry name" value="EF-hand-dom_pair"/>
</dbReference>
<feature type="domain" description="EF-hand" evidence="5">
    <location>
        <begin position="464"/>
        <end position="490"/>
    </location>
</feature>
<evidence type="ECO:0000256" key="3">
    <source>
        <dbReference type="ARBA" id="ARBA00022837"/>
    </source>
</evidence>
<accession>A0A7S4VC45</accession>
<organism evidence="6">
    <name type="scientific">Alexandrium monilatum</name>
    <dbReference type="NCBI Taxonomy" id="311494"/>
    <lineage>
        <taxon>Eukaryota</taxon>
        <taxon>Sar</taxon>
        <taxon>Alveolata</taxon>
        <taxon>Dinophyceae</taxon>
        <taxon>Gonyaulacales</taxon>
        <taxon>Pyrocystaceae</taxon>
        <taxon>Alexandrium</taxon>
    </lineage>
</organism>
<dbReference type="InterPro" id="IPR018247">
    <property type="entry name" value="EF_Hand_1_Ca_BS"/>
</dbReference>
<dbReference type="Gene3D" id="1.10.238.10">
    <property type="entry name" value="EF-hand"/>
    <property type="match status" value="2"/>
</dbReference>
<feature type="compositionally biased region" description="Basic and acidic residues" evidence="4">
    <location>
        <begin position="676"/>
        <end position="690"/>
    </location>
</feature>
<evidence type="ECO:0000256" key="4">
    <source>
        <dbReference type="SAM" id="MobiDB-lite"/>
    </source>
</evidence>
<dbReference type="SUPFAM" id="SSF47473">
    <property type="entry name" value="EF-hand"/>
    <property type="match status" value="1"/>
</dbReference>
<dbReference type="PROSITE" id="PS00018">
    <property type="entry name" value="EF_HAND_1"/>
    <property type="match status" value="2"/>
</dbReference>
<feature type="region of interest" description="Disordered" evidence="4">
    <location>
        <begin position="725"/>
        <end position="744"/>
    </location>
</feature>
<feature type="compositionally biased region" description="Polar residues" evidence="4">
    <location>
        <begin position="643"/>
        <end position="658"/>
    </location>
</feature>
<dbReference type="InterPro" id="IPR002048">
    <property type="entry name" value="EF_hand_dom"/>
</dbReference>
<dbReference type="InterPro" id="IPR051581">
    <property type="entry name" value="Ca-bind"/>
</dbReference>
<keyword evidence="1" id="KW-0479">Metal-binding</keyword>
<protein>
    <recommendedName>
        <fullName evidence="5">EF-hand domain-containing protein</fullName>
    </recommendedName>
</protein>
<evidence type="ECO:0000256" key="1">
    <source>
        <dbReference type="ARBA" id="ARBA00022723"/>
    </source>
</evidence>
<dbReference type="Pfam" id="PF13405">
    <property type="entry name" value="EF-hand_6"/>
    <property type="match status" value="1"/>
</dbReference>